<dbReference type="SMART" id="SM00245">
    <property type="entry name" value="TSPc"/>
    <property type="match status" value="1"/>
</dbReference>
<evidence type="ECO:0000256" key="4">
    <source>
        <dbReference type="ARBA" id="ARBA00022825"/>
    </source>
</evidence>
<evidence type="ECO:0000259" key="8">
    <source>
        <dbReference type="PROSITE" id="PS50106"/>
    </source>
</evidence>
<dbReference type="PANTHER" id="PTHR32060:SF22">
    <property type="entry name" value="CARBOXYL-TERMINAL-PROCESSING PEPTIDASE 3, CHLOROPLASTIC"/>
    <property type="match status" value="1"/>
</dbReference>
<evidence type="ECO:0000256" key="5">
    <source>
        <dbReference type="RuleBase" id="RU004404"/>
    </source>
</evidence>
<evidence type="ECO:0000313" key="9">
    <source>
        <dbReference type="EMBL" id="MDR6966390.1"/>
    </source>
</evidence>
<keyword evidence="10" id="KW-1185">Reference proteome</keyword>
<dbReference type="Pfam" id="PF11818">
    <property type="entry name" value="DUF3340"/>
    <property type="match status" value="1"/>
</dbReference>
<name>A0ABU1TK82_9FLAO</name>
<dbReference type="InterPro" id="IPR001478">
    <property type="entry name" value="PDZ"/>
</dbReference>
<dbReference type="EC" id="3.4.21.102" evidence="9"/>
<dbReference type="InterPro" id="IPR004447">
    <property type="entry name" value="Peptidase_S41A"/>
</dbReference>
<dbReference type="InterPro" id="IPR040573">
    <property type="entry name" value="TSP_N"/>
</dbReference>
<dbReference type="InterPro" id="IPR036034">
    <property type="entry name" value="PDZ_sf"/>
</dbReference>
<evidence type="ECO:0000313" key="10">
    <source>
        <dbReference type="Proteomes" id="UP001255185"/>
    </source>
</evidence>
<evidence type="ECO:0000256" key="3">
    <source>
        <dbReference type="ARBA" id="ARBA00022801"/>
    </source>
</evidence>
<dbReference type="PANTHER" id="PTHR32060">
    <property type="entry name" value="TAIL-SPECIFIC PROTEASE"/>
    <property type="match status" value="1"/>
</dbReference>
<dbReference type="NCBIfam" id="TIGR00225">
    <property type="entry name" value="prc"/>
    <property type="match status" value="1"/>
</dbReference>
<dbReference type="Pfam" id="PF17804">
    <property type="entry name" value="TSP_NTD"/>
    <property type="match status" value="1"/>
</dbReference>
<dbReference type="InterPro" id="IPR029045">
    <property type="entry name" value="ClpP/crotonase-like_dom_sf"/>
</dbReference>
<comment type="similarity">
    <text evidence="1 5">Belongs to the peptidase S41A family.</text>
</comment>
<sequence>MNAIWSFMKRNYKIIGVVAILSIALLSFFPLKEKNDPEKDKMLIELLTFIVEKGHYDPKDIDDNFSKGVYTEYIMGLDPSKRIFLQSDIDEFAKYETLLDDQIKNKDLSFFDLTYSRLMQRTKESEAFYKEILDKPFDYTIDEEINTDYEKTPYAANKTELKDRWRKQIKLSTLSSLNDKLKYEEDKKNGVFEKANDSLTASEKKRAEKAKKDKEGPKSYEELEKETRESSLKSLNELYSFMKDLNRDDYFSIYLNAIAEGFDPHTNYMAPDDKEKFDVSMSGKFFGIGARLQKKNDFTEITELISGGPAWRGKELEAGDVVMKVAQGDAEPVDIVGMRLDDVVKKIKGPKDTEVRLTVKKSDGTIKVISIIRDEVEIEETYAKSSVVEKDGKKYGIIYLPKFYINFENKDDRDAAKDVAIEVERLKQEGVQGIVMDVRDNGGGSLRTVVDIAGLFIKEGPIVQVKTTGKNKEVLSDKDSRIQWDGPLVVMINNFSASASEILAAAIQDYKRGVIIGSKQSYGKGTVQNVYGLNDFIRNSSVGDLGALKTTTQKFYRINGGSTQLKGVSSDVNMPDRFSHIEIGERDMKNAMPWDKIDAAKFEPWKIENYDAVIANSKNRLAKNPQFQLIDENAKWISKRRDENVYSLQLDKFKKEQENLDAEAKKYKPISDYKNKLEFKSLPNEMAMMEKDSLFKEKRVRWHESLSKDVYVEEALNVLSDMQSKNVVKAKLPSKAKKGKLVGSL</sequence>
<dbReference type="InterPro" id="IPR020992">
    <property type="entry name" value="Tail_Prtase_C"/>
</dbReference>
<dbReference type="Proteomes" id="UP001255185">
    <property type="component" value="Unassembled WGS sequence"/>
</dbReference>
<keyword evidence="7" id="KW-0472">Membrane</keyword>
<dbReference type="RefSeq" id="WP_310023942.1">
    <property type="nucleotide sequence ID" value="NZ_JAVDVI010000001.1"/>
</dbReference>
<feature type="region of interest" description="Disordered" evidence="6">
    <location>
        <begin position="203"/>
        <end position="227"/>
    </location>
</feature>
<dbReference type="EMBL" id="JAVDVI010000001">
    <property type="protein sequence ID" value="MDR6966390.1"/>
    <property type="molecule type" value="Genomic_DNA"/>
</dbReference>
<dbReference type="SUPFAM" id="SSF50156">
    <property type="entry name" value="PDZ domain-like"/>
    <property type="match status" value="1"/>
</dbReference>
<feature type="transmembrane region" description="Helical" evidence="7">
    <location>
        <begin position="12"/>
        <end position="31"/>
    </location>
</feature>
<dbReference type="SMART" id="SM00228">
    <property type="entry name" value="PDZ"/>
    <property type="match status" value="1"/>
</dbReference>
<keyword evidence="2 5" id="KW-0645">Protease</keyword>
<reference evidence="9 10" key="1">
    <citation type="submission" date="2023-07" db="EMBL/GenBank/DDBJ databases">
        <title>Sorghum-associated microbial communities from plants grown in Nebraska, USA.</title>
        <authorList>
            <person name="Schachtman D."/>
        </authorList>
    </citation>
    <scope>NUCLEOTIDE SEQUENCE [LARGE SCALE GENOMIC DNA]</scope>
    <source>
        <strain evidence="9 10">3773</strain>
    </source>
</reference>
<organism evidence="9 10">
    <name type="scientific">Flavobacterium arsenatis</name>
    <dbReference type="NCBI Taxonomy" id="1484332"/>
    <lineage>
        <taxon>Bacteria</taxon>
        <taxon>Pseudomonadati</taxon>
        <taxon>Bacteroidota</taxon>
        <taxon>Flavobacteriia</taxon>
        <taxon>Flavobacteriales</taxon>
        <taxon>Flavobacteriaceae</taxon>
        <taxon>Flavobacterium</taxon>
    </lineage>
</organism>
<dbReference type="Pfam" id="PF00595">
    <property type="entry name" value="PDZ"/>
    <property type="match status" value="1"/>
</dbReference>
<dbReference type="Pfam" id="PF03572">
    <property type="entry name" value="Peptidase_S41"/>
    <property type="match status" value="1"/>
</dbReference>
<feature type="domain" description="PDZ" evidence="8">
    <location>
        <begin position="278"/>
        <end position="348"/>
    </location>
</feature>
<comment type="caution">
    <text evidence="9">The sequence shown here is derived from an EMBL/GenBank/DDBJ whole genome shotgun (WGS) entry which is preliminary data.</text>
</comment>
<dbReference type="CDD" id="cd07560">
    <property type="entry name" value="Peptidase_S41_CPP"/>
    <property type="match status" value="1"/>
</dbReference>
<gene>
    <name evidence="9" type="ORF">J2X31_000383</name>
</gene>
<keyword evidence="3 5" id="KW-0378">Hydrolase</keyword>
<keyword evidence="4 5" id="KW-0720">Serine protease</keyword>
<evidence type="ECO:0000256" key="7">
    <source>
        <dbReference type="SAM" id="Phobius"/>
    </source>
</evidence>
<dbReference type="SUPFAM" id="SSF52096">
    <property type="entry name" value="ClpP/crotonase"/>
    <property type="match status" value="1"/>
</dbReference>
<accession>A0ABU1TK82</accession>
<dbReference type="GO" id="GO:0006508">
    <property type="term" value="P:proteolysis"/>
    <property type="evidence" value="ECO:0007669"/>
    <property type="project" value="UniProtKB-KW"/>
</dbReference>
<dbReference type="CDD" id="cd06782">
    <property type="entry name" value="cpPDZ_CPP-like"/>
    <property type="match status" value="1"/>
</dbReference>
<evidence type="ECO:0000256" key="6">
    <source>
        <dbReference type="SAM" id="MobiDB-lite"/>
    </source>
</evidence>
<evidence type="ECO:0000256" key="2">
    <source>
        <dbReference type="ARBA" id="ARBA00022670"/>
    </source>
</evidence>
<keyword evidence="7" id="KW-0812">Transmembrane</keyword>
<dbReference type="InterPro" id="IPR005151">
    <property type="entry name" value="Tail-specific_protease"/>
</dbReference>
<dbReference type="GO" id="GO:0004252">
    <property type="term" value="F:serine-type endopeptidase activity"/>
    <property type="evidence" value="ECO:0007669"/>
    <property type="project" value="UniProtKB-EC"/>
</dbReference>
<proteinExistence type="inferred from homology"/>
<evidence type="ECO:0000256" key="1">
    <source>
        <dbReference type="ARBA" id="ARBA00009179"/>
    </source>
</evidence>
<dbReference type="Gene3D" id="3.30.750.44">
    <property type="match status" value="1"/>
</dbReference>
<protein>
    <submittedName>
        <fullName evidence="9">Carboxyl-terminal processing protease</fullName>
        <ecNumber evidence="9">3.4.21.102</ecNumber>
    </submittedName>
</protein>
<dbReference type="Gene3D" id="2.30.42.10">
    <property type="match status" value="1"/>
</dbReference>
<dbReference type="PROSITE" id="PS50106">
    <property type="entry name" value="PDZ"/>
    <property type="match status" value="1"/>
</dbReference>
<dbReference type="Gene3D" id="3.90.226.10">
    <property type="entry name" value="2-enoyl-CoA Hydratase, Chain A, domain 1"/>
    <property type="match status" value="1"/>
</dbReference>
<keyword evidence="7" id="KW-1133">Transmembrane helix</keyword>